<accession>A0A5S6R0R3</accession>
<dbReference type="AlphaFoldDB" id="A0A5S6R0R3"/>
<organism evidence="1 2">
    <name type="scientific">Trichuris muris</name>
    <name type="common">Mouse whipworm</name>
    <dbReference type="NCBI Taxonomy" id="70415"/>
    <lineage>
        <taxon>Eukaryota</taxon>
        <taxon>Metazoa</taxon>
        <taxon>Ecdysozoa</taxon>
        <taxon>Nematoda</taxon>
        <taxon>Enoplea</taxon>
        <taxon>Dorylaimia</taxon>
        <taxon>Trichinellida</taxon>
        <taxon>Trichuridae</taxon>
        <taxon>Trichuris</taxon>
    </lineage>
</organism>
<dbReference type="WBParaSite" id="TMUE_3000013070.1">
    <property type="protein sequence ID" value="TMUE_3000013070.1"/>
    <property type="gene ID" value="WBGene00292086"/>
</dbReference>
<sequence>MRAEDDELREEVKKVRECLSALTKRLEMAKENGERKLNILLQAVEEEKQCQVATAETIIASEKFFEERRRKMKEMIVTMQDRLQVVFLSYLRVVNNKRTLLDLKLQEFSEIAQELSKIWKQDNEALQSLSSSGDPTSFVQGVTSSLPEPVRSAVVEYMYKRASSDEELF</sequence>
<evidence type="ECO:0000313" key="1">
    <source>
        <dbReference type="Proteomes" id="UP000046395"/>
    </source>
</evidence>
<name>A0A5S6R0R3_TRIMR</name>
<keyword evidence="1" id="KW-1185">Reference proteome</keyword>
<proteinExistence type="predicted"/>
<protein>
    <submittedName>
        <fullName evidence="2">Uncharacterized protein</fullName>
    </submittedName>
</protein>
<reference evidence="2" key="1">
    <citation type="submission" date="2019-12" db="UniProtKB">
        <authorList>
            <consortium name="WormBaseParasite"/>
        </authorList>
    </citation>
    <scope>IDENTIFICATION</scope>
</reference>
<evidence type="ECO:0000313" key="2">
    <source>
        <dbReference type="WBParaSite" id="TMUE_3000013070.1"/>
    </source>
</evidence>
<dbReference type="Proteomes" id="UP000046395">
    <property type="component" value="Unassembled WGS sequence"/>
</dbReference>